<dbReference type="InterPro" id="IPR029063">
    <property type="entry name" value="SAM-dependent_MTases_sf"/>
</dbReference>
<dbReference type="GO" id="GO:0032259">
    <property type="term" value="P:methylation"/>
    <property type="evidence" value="ECO:0007669"/>
    <property type="project" value="UniProtKB-KW"/>
</dbReference>
<reference evidence="4 5" key="1">
    <citation type="submission" date="2023-03" db="EMBL/GenBank/DDBJ databases">
        <title>Novel Species.</title>
        <authorList>
            <person name="Ma S."/>
        </authorList>
    </citation>
    <scope>NUCLEOTIDE SEQUENCE [LARGE SCALE GENOMIC DNA]</scope>
    <source>
        <strain evidence="4 5">B11</strain>
    </source>
</reference>
<dbReference type="GO" id="GO:0008168">
    <property type="term" value="F:methyltransferase activity"/>
    <property type="evidence" value="ECO:0007669"/>
    <property type="project" value="UniProtKB-KW"/>
</dbReference>
<evidence type="ECO:0000256" key="1">
    <source>
        <dbReference type="ARBA" id="ARBA00022603"/>
    </source>
</evidence>
<dbReference type="SUPFAM" id="SSF53335">
    <property type="entry name" value="S-adenosyl-L-methionine-dependent methyltransferases"/>
    <property type="match status" value="2"/>
</dbReference>
<dbReference type="CDD" id="cd02440">
    <property type="entry name" value="AdoMet_MTases"/>
    <property type="match status" value="1"/>
</dbReference>
<keyword evidence="5" id="KW-1185">Reference proteome</keyword>
<dbReference type="PRINTS" id="PR00508">
    <property type="entry name" value="S21N4MTFRASE"/>
</dbReference>
<dbReference type="Gene3D" id="3.40.50.150">
    <property type="entry name" value="Vaccinia Virus protein VP39"/>
    <property type="match status" value="2"/>
</dbReference>
<dbReference type="InterPro" id="IPR001091">
    <property type="entry name" value="RM_Methyltransferase"/>
</dbReference>
<keyword evidence="2" id="KW-0808">Transferase</keyword>
<accession>A0ABZ2YDY7</accession>
<proteinExistence type="predicted"/>
<gene>
    <name evidence="4" type="ORF">QBE54_05575</name>
</gene>
<evidence type="ECO:0000256" key="2">
    <source>
        <dbReference type="ARBA" id="ARBA00022679"/>
    </source>
</evidence>
<organism evidence="4 5">
    <name type="scientific">Thermatribacter velox</name>
    <dbReference type="NCBI Taxonomy" id="3039681"/>
    <lineage>
        <taxon>Bacteria</taxon>
        <taxon>Pseudomonadati</taxon>
        <taxon>Atribacterota</taxon>
        <taxon>Atribacteria</taxon>
        <taxon>Atribacterales</taxon>
        <taxon>Thermatribacteraceae</taxon>
        <taxon>Thermatribacter</taxon>
    </lineage>
</organism>
<name>A0ABZ2YDY7_9BACT</name>
<protein>
    <submittedName>
        <fullName evidence="4">DNA methyltransferase</fullName>
    </submittedName>
</protein>
<dbReference type="RefSeq" id="WP_369019349.1">
    <property type="nucleotide sequence ID" value="NZ_CP121689.1"/>
</dbReference>
<evidence type="ECO:0000313" key="4">
    <source>
        <dbReference type="EMBL" id="WZL77183.1"/>
    </source>
</evidence>
<evidence type="ECO:0000259" key="3">
    <source>
        <dbReference type="Pfam" id="PF01555"/>
    </source>
</evidence>
<evidence type="ECO:0000313" key="5">
    <source>
        <dbReference type="Proteomes" id="UP001461341"/>
    </source>
</evidence>
<feature type="domain" description="DNA methylase N-4/N-6" evidence="3">
    <location>
        <begin position="62"/>
        <end position="152"/>
    </location>
</feature>
<feature type="domain" description="DNA methylase N-4/N-6" evidence="3">
    <location>
        <begin position="196"/>
        <end position="370"/>
    </location>
</feature>
<keyword evidence="1 4" id="KW-0489">Methyltransferase</keyword>
<sequence>MTDQKVYFETEEELQKAILKEKIKGTPDFEIGKKYGVTFRYIERLITRCEGLNISTLKPSKKVKNLYPKDFREEYTTVWSFKQRGSWATHSGEYRGNWSPYIPRNVILKYSKPGELVLDYFCGAGTTAVECKLLGRKCIALDINEKAVELARRNVNFEIAFPELPLFSSENPLKIYEPELRTGDARDLSFLEDNSVDLICAHPPYANIIHYTDCKEGDLSFLDISTFLKEMSKVARESFRVLKPGRQCAILIGDTRRKKHVIPLGFQLINVYLGAGFKLRELVIKRQHNCKTTGFWYKNSIKYNFLLLAHEYLPIFEKPKNSLIEHDFSEEKTVDHNPITALVYDSPSTKLNELETTTVWLFSEEDFEKRLNENVIDRYSKNNDYIIIALSHRHQEKTNCTQQNRLKNKDLLFIKSPFLDVCSSLSNIDHYLQRLKETVNQELPNITKGGYIVIQAKDVRINGFVEPIGKKIVDILNQNSLWLKEIVVVTQEKPNHTFPIQKGHLEIVHQYLLVYEVKK</sequence>
<dbReference type="EMBL" id="CP121689">
    <property type="protein sequence ID" value="WZL77183.1"/>
    <property type="molecule type" value="Genomic_DNA"/>
</dbReference>
<dbReference type="Pfam" id="PF01555">
    <property type="entry name" value="N6_N4_Mtase"/>
    <property type="match status" value="2"/>
</dbReference>
<dbReference type="Proteomes" id="UP001461341">
    <property type="component" value="Chromosome"/>
</dbReference>
<dbReference type="InterPro" id="IPR002941">
    <property type="entry name" value="DNA_methylase_N4/N6"/>
</dbReference>